<gene>
    <name evidence="2" type="ORF">C1645_819671</name>
</gene>
<dbReference type="Proteomes" id="UP000265703">
    <property type="component" value="Unassembled WGS sequence"/>
</dbReference>
<comment type="caution">
    <text evidence="2">The sequence shown here is derived from an EMBL/GenBank/DDBJ whole genome shotgun (WGS) entry which is preliminary data.</text>
</comment>
<dbReference type="OrthoDB" id="2323536at2759"/>
<feature type="compositionally biased region" description="Polar residues" evidence="1">
    <location>
        <begin position="29"/>
        <end position="45"/>
    </location>
</feature>
<evidence type="ECO:0000256" key="1">
    <source>
        <dbReference type="SAM" id="MobiDB-lite"/>
    </source>
</evidence>
<protein>
    <submittedName>
        <fullName evidence="2">Uncharacterized protein</fullName>
    </submittedName>
</protein>
<sequence>MVRNPDASERSRSIQKYSKILMNKVHGQHNSTLLGKRNSNYVNPGSSKKAKLSESSKDSDDDDSDDDELPLMKNTDGVTVRRLAKIGKGIARYNVIFLPETNKSDILRREFDDNEWETLENIFRKKDTEIRLEVLSYLCPVIKAITNFENTGCQNGLTTYFKIFNVLSIIKTCLK</sequence>
<keyword evidence="3" id="KW-1185">Reference proteome</keyword>
<reference evidence="2 3" key="1">
    <citation type="submission" date="2018-06" db="EMBL/GenBank/DDBJ databases">
        <title>Comparative genomics reveals the genomic features of Rhizophagus irregularis, R. cerebriforme, R. diaphanum and Gigaspora rosea, and their symbiotic lifestyle signature.</title>
        <authorList>
            <person name="Morin E."/>
            <person name="San Clemente H."/>
            <person name="Chen E.C.H."/>
            <person name="De La Providencia I."/>
            <person name="Hainaut M."/>
            <person name="Kuo A."/>
            <person name="Kohler A."/>
            <person name="Murat C."/>
            <person name="Tang N."/>
            <person name="Roy S."/>
            <person name="Loubradou J."/>
            <person name="Henrissat B."/>
            <person name="Grigoriev I.V."/>
            <person name="Corradi N."/>
            <person name="Roux C."/>
            <person name="Martin F.M."/>
        </authorList>
    </citation>
    <scope>NUCLEOTIDE SEQUENCE [LARGE SCALE GENOMIC DNA]</scope>
    <source>
        <strain evidence="2 3">DAOM 227022</strain>
    </source>
</reference>
<name>A0A397TED1_9GLOM</name>
<accession>A0A397TED1</accession>
<organism evidence="2 3">
    <name type="scientific">Glomus cerebriforme</name>
    <dbReference type="NCBI Taxonomy" id="658196"/>
    <lineage>
        <taxon>Eukaryota</taxon>
        <taxon>Fungi</taxon>
        <taxon>Fungi incertae sedis</taxon>
        <taxon>Mucoromycota</taxon>
        <taxon>Glomeromycotina</taxon>
        <taxon>Glomeromycetes</taxon>
        <taxon>Glomerales</taxon>
        <taxon>Glomeraceae</taxon>
        <taxon>Glomus</taxon>
    </lineage>
</organism>
<dbReference type="AlphaFoldDB" id="A0A397TED1"/>
<evidence type="ECO:0000313" key="2">
    <source>
        <dbReference type="EMBL" id="RIA93244.1"/>
    </source>
</evidence>
<proteinExistence type="predicted"/>
<feature type="region of interest" description="Disordered" evidence="1">
    <location>
        <begin position="29"/>
        <end position="72"/>
    </location>
</feature>
<dbReference type="EMBL" id="QKYT01000108">
    <property type="protein sequence ID" value="RIA93244.1"/>
    <property type="molecule type" value="Genomic_DNA"/>
</dbReference>
<evidence type="ECO:0000313" key="3">
    <source>
        <dbReference type="Proteomes" id="UP000265703"/>
    </source>
</evidence>
<feature type="compositionally biased region" description="Acidic residues" evidence="1">
    <location>
        <begin position="59"/>
        <end position="69"/>
    </location>
</feature>